<evidence type="ECO:0000256" key="1">
    <source>
        <dbReference type="SAM" id="SignalP"/>
    </source>
</evidence>
<evidence type="ECO:0000313" key="3">
    <source>
        <dbReference type="Proteomes" id="UP001355056"/>
    </source>
</evidence>
<keyword evidence="2" id="KW-0413">Isomerase</keyword>
<feature type="chain" id="PRO_5045176641" evidence="1">
    <location>
        <begin position="27"/>
        <end position="176"/>
    </location>
</feature>
<reference evidence="2 3" key="1">
    <citation type="journal article" date="2016" name="Int. J. Syst. Evol. Microbiol.">
        <title>Lysobacter erysipheiresistens sp. nov., an antagonist of powdery mildew, isolated from tobacco-cultivated soil.</title>
        <authorList>
            <person name="Xie B."/>
            <person name="Li T."/>
            <person name="Lin X."/>
            <person name="Wang C.J."/>
            <person name="Chen Y.J."/>
            <person name="Liu W.J."/>
            <person name="Zhao Z.W."/>
        </authorList>
    </citation>
    <scope>NUCLEOTIDE SEQUENCE [LARGE SCALE GENOMIC DNA]</scope>
    <source>
        <strain evidence="2 3">RS-LYSO-3</strain>
    </source>
</reference>
<dbReference type="EC" id="5.4.-.-" evidence="2"/>
<dbReference type="Proteomes" id="UP001355056">
    <property type="component" value="Unassembled WGS sequence"/>
</dbReference>
<dbReference type="SMART" id="SM00855">
    <property type="entry name" value="PGAM"/>
    <property type="match status" value="1"/>
</dbReference>
<organism evidence="2 3">
    <name type="scientific">Novilysobacter erysipheiresistens</name>
    <dbReference type="NCBI Taxonomy" id="1749332"/>
    <lineage>
        <taxon>Bacteria</taxon>
        <taxon>Pseudomonadati</taxon>
        <taxon>Pseudomonadota</taxon>
        <taxon>Gammaproteobacteria</taxon>
        <taxon>Lysobacterales</taxon>
        <taxon>Lysobacteraceae</taxon>
        <taxon>Novilysobacter</taxon>
    </lineage>
</organism>
<dbReference type="SUPFAM" id="SSF53254">
    <property type="entry name" value="Phosphoglycerate mutase-like"/>
    <property type="match status" value="1"/>
</dbReference>
<proteinExistence type="predicted"/>
<feature type="signal peptide" evidence="1">
    <location>
        <begin position="1"/>
        <end position="26"/>
    </location>
</feature>
<evidence type="ECO:0000313" key="2">
    <source>
        <dbReference type="EMBL" id="MEG3183356.1"/>
    </source>
</evidence>
<dbReference type="EMBL" id="JAXGFP010000002">
    <property type="protein sequence ID" value="MEG3183356.1"/>
    <property type="molecule type" value="Genomic_DNA"/>
</dbReference>
<dbReference type="Gene3D" id="3.40.50.1240">
    <property type="entry name" value="Phosphoglycerate mutase-like"/>
    <property type="match status" value="1"/>
</dbReference>
<name>A0ABU7YWS9_9GAMM</name>
<accession>A0ABU7YWS9</accession>
<sequence length="176" mass="18375">MPSIRPLLRATTVASLALLAACASWPGVDDSSDFVIVRHAEKVPDGSDDPALTAAGQARARAIAEWLADSDVVAVYSTDTRRTRQTAEPAAQSHDLPVTLYDGGQSADAFAAQLRKAHPAGTVLVVGHSNTAPAIAAALCGCEVEPMTEAEYDRRMTVHIDGDGDITLLTASQPSP</sequence>
<dbReference type="InterPro" id="IPR029033">
    <property type="entry name" value="His_PPase_superfam"/>
</dbReference>
<comment type="caution">
    <text evidence="2">The sequence shown here is derived from an EMBL/GenBank/DDBJ whole genome shotgun (WGS) entry which is preliminary data.</text>
</comment>
<protein>
    <submittedName>
        <fullName evidence="2">Phosphoglycerate mutase family protein</fullName>
        <ecNumber evidence="2">5.4.-.-</ecNumber>
    </submittedName>
</protein>
<dbReference type="Pfam" id="PF00300">
    <property type="entry name" value="His_Phos_1"/>
    <property type="match status" value="1"/>
</dbReference>
<dbReference type="PROSITE" id="PS51257">
    <property type="entry name" value="PROKAR_LIPOPROTEIN"/>
    <property type="match status" value="1"/>
</dbReference>
<dbReference type="GO" id="GO:0016853">
    <property type="term" value="F:isomerase activity"/>
    <property type="evidence" value="ECO:0007669"/>
    <property type="project" value="UniProtKB-KW"/>
</dbReference>
<dbReference type="CDD" id="cd07067">
    <property type="entry name" value="HP_PGM_like"/>
    <property type="match status" value="1"/>
</dbReference>
<dbReference type="RefSeq" id="WP_332615247.1">
    <property type="nucleotide sequence ID" value="NZ_JAXGFP010000002.1"/>
</dbReference>
<dbReference type="InterPro" id="IPR013078">
    <property type="entry name" value="His_Pase_superF_clade-1"/>
</dbReference>
<keyword evidence="1" id="KW-0732">Signal</keyword>
<gene>
    <name evidence="2" type="ORF">SNE34_04975</name>
</gene>
<keyword evidence="3" id="KW-1185">Reference proteome</keyword>